<keyword evidence="1" id="KW-0472">Membrane</keyword>
<sequence>HLSLGSALVPSFIYVLILSLPTPFNSSTLYFFTFRLTNPSFDSTRRTRRSYTKRVVDFLDSGIFQVVDSNFKLSFIGIQADFFLFHIESLICIHKTVSGTLYIKLSASIHLFEYRSTVSLQRSRCVCYIYSY</sequence>
<feature type="non-terminal residue" evidence="2">
    <location>
        <position position="132"/>
    </location>
</feature>
<accession>A0AAW0EGR0</accession>
<evidence type="ECO:0000313" key="3">
    <source>
        <dbReference type="Proteomes" id="UP001362999"/>
    </source>
</evidence>
<keyword evidence="1" id="KW-0812">Transmembrane</keyword>
<evidence type="ECO:0000313" key="2">
    <source>
        <dbReference type="EMBL" id="KAK7063590.1"/>
    </source>
</evidence>
<reference evidence="2 3" key="1">
    <citation type="journal article" date="2024" name="J Genomics">
        <title>Draft genome sequencing and assembly of Favolaschia claudopus CIRM-BRFM 2984 isolated from oak limbs.</title>
        <authorList>
            <person name="Navarro D."/>
            <person name="Drula E."/>
            <person name="Chaduli D."/>
            <person name="Cazenave R."/>
            <person name="Ahrendt S."/>
            <person name="Wang J."/>
            <person name="Lipzen A."/>
            <person name="Daum C."/>
            <person name="Barry K."/>
            <person name="Grigoriev I.V."/>
            <person name="Favel A."/>
            <person name="Rosso M.N."/>
            <person name="Martin F."/>
        </authorList>
    </citation>
    <scope>NUCLEOTIDE SEQUENCE [LARGE SCALE GENOMIC DNA]</scope>
    <source>
        <strain evidence="2 3">CIRM-BRFM 2984</strain>
    </source>
</reference>
<feature type="non-terminal residue" evidence="2">
    <location>
        <position position="1"/>
    </location>
</feature>
<protein>
    <submittedName>
        <fullName evidence="2">Uncharacterized protein</fullName>
    </submittedName>
</protein>
<name>A0AAW0EGR0_9AGAR</name>
<dbReference type="AlphaFoldDB" id="A0AAW0EGR0"/>
<organism evidence="2 3">
    <name type="scientific">Favolaschia claudopus</name>
    <dbReference type="NCBI Taxonomy" id="2862362"/>
    <lineage>
        <taxon>Eukaryota</taxon>
        <taxon>Fungi</taxon>
        <taxon>Dikarya</taxon>
        <taxon>Basidiomycota</taxon>
        <taxon>Agaricomycotina</taxon>
        <taxon>Agaricomycetes</taxon>
        <taxon>Agaricomycetidae</taxon>
        <taxon>Agaricales</taxon>
        <taxon>Marasmiineae</taxon>
        <taxon>Mycenaceae</taxon>
        <taxon>Favolaschia</taxon>
    </lineage>
</organism>
<dbReference type="EMBL" id="JAWWNJ010000001">
    <property type="protein sequence ID" value="KAK7063590.1"/>
    <property type="molecule type" value="Genomic_DNA"/>
</dbReference>
<evidence type="ECO:0000256" key="1">
    <source>
        <dbReference type="SAM" id="Phobius"/>
    </source>
</evidence>
<feature type="transmembrane region" description="Helical" evidence="1">
    <location>
        <begin position="12"/>
        <end position="32"/>
    </location>
</feature>
<comment type="caution">
    <text evidence="2">The sequence shown here is derived from an EMBL/GenBank/DDBJ whole genome shotgun (WGS) entry which is preliminary data.</text>
</comment>
<keyword evidence="3" id="KW-1185">Reference proteome</keyword>
<keyword evidence="1" id="KW-1133">Transmembrane helix</keyword>
<gene>
    <name evidence="2" type="ORF">R3P38DRAFT_3339107</name>
</gene>
<dbReference type="Proteomes" id="UP001362999">
    <property type="component" value="Unassembled WGS sequence"/>
</dbReference>
<proteinExistence type="predicted"/>